<keyword evidence="1" id="KW-0472">Membrane</keyword>
<keyword evidence="1" id="KW-0812">Transmembrane</keyword>
<sequence>KVISSYPWRKDLDADLDLLNRFAINVTSFFANMSASPTTSCPFPFSISQKKKFSLQTNYKLSIMFFLLFLLHHIFRMIRNL</sequence>
<gene>
    <name evidence="2" type="ORF">BpHYR1_018411</name>
</gene>
<evidence type="ECO:0000313" key="2">
    <source>
        <dbReference type="EMBL" id="RNA09220.1"/>
    </source>
</evidence>
<accession>A0A3M7QCV7</accession>
<keyword evidence="1" id="KW-1133">Transmembrane helix</keyword>
<reference evidence="2 3" key="1">
    <citation type="journal article" date="2018" name="Sci. Rep.">
        <title>Genomic signatures of local adaptation to the degree of environmental predictability in rotifers.</title>
        <authorList>
            <person name="Franch-Gras L."/>
            <person name="Hahn C."/>
            <person name="Garcia-Roger E.M."/>
            <person name="Carmona M.J."/>
            <person name="Serra M."/>
            <person name="Gomez A."/>
        </authorList>
    </citation>
    <scope>NUCLEOTIDE SEQUENCE [LARGE SCALE GENOMIC DNA]</scope>
    <source>
        <strain evidence="2">HYR1</strain>
    </source>
</reference>
<dbReference type="AlphaFoldDB" id="A0A3M7QCV7"/>
<feature type="transmembrane region" description="Helical" evidence="1">
    <location>
        <begin position="59"/>
        <end position="78"/>
    </location>
</feature>
<dbReference type="EMBL" id="REGN01006514">
    <property type="protein sequence ID" value="RNA09220.1"/>
    <property type="molecule type" value="Genomic_DNA"/>
</dbReference>
<proteinExistence type="predicted"/>
<protein>
    <submittedName>
        <fullName evidence="2">Uncharacterized protein</fullName>
    </submittedName>
</protein>
<comment type="caution">
    <text evidence="2">The sequence shown here is derived from an EMBL/GenBank/DDBJ whole genome shotgun (WGS) entry which is preliminary data.</text>
</comment>
<organism evidence="2 3">
    <name type="scientific">Brachionus plicatilis</name>
    <name type="common">Marine rotifer</name>
    <name type="synonym">Brachionus muelleri</name>
    <dbReference type="NCBI Taxonomy" id="10195"/>
    <lineage>
        <taxon>Eukaryota</taxon>
        <taxon>Metazoa</taxon>
        <taxon>Spiralia</taxon>
        <taxon>Gnathifera</taxon>
        <taxon>Rotifera</taxon>
        <taxon>Eurotatoria</taxon>
        <taxon>Monogononta</taxon>
        <taxon>Pseudotrocha</taxon>
        <taxon>Ploima</taxon>
        <taxon>Brachionidae</taxon>
        <taxon>Brachionus</taxon>
    </lineage>
</organism>
<name>A0A3M7QCV7_BRAPC</name>
<dbReference type="Proteomes" id="UP000276133">
    <property type="component" value="Unassembled WGS sequence"/>
</dbReference>
<keyword evidence="3" id="KW-1185">Reference proteome</keyword>
<feature type="non-terminal residue" evidence="2">
    <location>
        <position position="1"/>
    </location>
</feature>
<evidence type="ECO:0000313" key="3">
    <source>
        <dbReference type="Proteomes" id="UP000276133"/>
    </source>
</evidence>
<evidence type="ECO:0000256" key="1">
    <source>
        <dbReference type="SAM" id="Phobius"/>
    </source>
</evidence>